<reference evidence="2" key="2">
    <citation type="submission" date="2015-01" db="EMBL/GenBank/DDBJ databases">
        <title>Evolutionary Origins and Diversification of the Mycorrhizal Mutualists.</title>
        <authorList>
            <consortium name="DOE Joint Genome Institute"/>
            <consortium name="Mycorrhizal Genomics Consortium"/>
            <person name="Kohler A."/>
            <person name="Kuo A."/>
            <person name="Nagy L.G."/>
            <person name="Floudas D."/>
            <person name="Copeland A."/>
            <person name="Barry K.W."/>
            <person name="Cichocki N."/>
            <person name="Veneault-Fourrey C."/>
            <person name="LaButti K."/>
            <person name="Lindquist E.A."/>
            <person name="Lipzen A."/>
            <person name="Lundell T."/>
            <person name="Morin E."/>
            <person name="Murat C."/>
            <person name="Riley R."/>
            <person name="Ohm R."/>
            <person name="Sun H."/>
            <person name="Tunlid A."/>
            <person name="Henrissat B."/>
            <person name="Grigoriev I.V."/>
            <person name="Hibbett D.S."/>
            <person name="Martin F."/>
        </authorList>
    </citation>
    <scope>NUCLEOTIDE SEQUENCE [LARGE SCALE GENOMIC DNA]</scope>
    <source>
        <strain evidence="2">UH-Slu-Lm8-n1</strain>
    </source>
</reference>
<accession>A0A0D0AP10</accession>
<dbReference type="InterPro" id="IPR052922">
    <property type="entry name" value="Cytidylate_Kinase-2"/>
</dbReference>
<name>A0A0D0AP10_9AGAM</name>
<dbReference type="OrthoDB" id="65590at2759"/>
<proteinExistence type="predicted"/>
<dbReference type="Proteomes" id="UP000054485">
    <property type="component" value="Unassembled WGS sequence"/>
</dbReference>
<sequence>MTIPSLLGDGQGNYRVHVVGNCGTGKSTLSAYIATKLNVPHISLDALFWGPGWTTPSDDEFQERISAAMTQSSKGWVIDGNFGSHSGTLISDHTTDVIWLDPPLWFYLPRIFWRTLLRLLNVIPTCAEGCTETWGEVLSTKGIIWYCISNHGYCKHKFGEMLAHTSITKGGSMRRLNEWDGDLTMWKAGLEEMLRTH</sequence>
<dbReference type="InParanoid" id="A0A0D0AP10"/>
<keyword evidence="2" id="KW-1185">Reference proteome</keyword>
<dbReference type="HOGENOM" id="CLU_092618_1_1_1"/>
<evidence type="ECO:0000313" key="2">
    <source>
        <dbReference type="Proteomes" id="UP000054485"/>
    </source>
</evidence>
<dbReference type="AlphaFoldDB" id="A0A0D0AP10"/>
<dbReference type="PANTHER" id="PTHR37816">
    <property type="entry name" value="YALI0E33011P"/>
    <property type="match status" value="1"/>
</dbReference>
<evidence type="ECO:0008006" key="3">
    <source>
        <dbReference type="Google" id="ProtNLM"/>
    </source>
</evidence>
<reference evidence="1 2" key="1">
    <citation type="submission" date="2014-04" db="EMBL/GenBank/DDBJ databases">
        <authorList>
            <consortium name="DOE Joint Genome Institute"/>
            <person name="Kuo A."/>
            <person name="Ruytinx J."/>
            <person name="Rineau F."/>
            <person name="Colpaert J."/>
            <person name="Kohler A."/>
            <person name="Nagy L.G."/>
            <person name="Floudas D."/>
            <person name="Copeland A."/>
            <person name="Barry K.W."/>
            <person name="Cichocki N."/>
            <person name="Veneault-Fourrey C."/>
            <person name="LaButti K."/>
            <person name="Lindquist E.A."/>
            <person name="Lipzen A."/>
            <person name="Lundell T."/>
            <person name="Morin E."/>
            <person name="Murat C."/>
            <person name="Sun H."/>
            <person name="Tunlid A."/>
            <person name="Henrissat B."/>
            <person name="Grigoriev I.V."/>
            <person name="Hibbett D.S."/>
            <person name="Martin F."/>
            <person name="Nordberg H.P."/>
            <person name="Cantor M.N."/>
            <person name="Hua S.X."/>
        </authorList>
    </citation>
    <scope>NUCLEOTIDE SEQUENCE [LARGE SCALE GENOMIC DNA]</scope>
    <source>
        <strain evidence="1 2">UH-Slu-Lm8-n1</strain>
    </source>
</reference>
<dbReference type="EMBL" id="KN835329">
    <property type="protein sequence ID" value="KIK39764.1"/>
    <property type="molecule type" value="Genomic_DNA"/>
</dbReference>
<organism evidence="1 2">
    <name type="scientific">Suillus luteus UH-Slu-Lm8-n1</name>
    <dbReference type="NCBI Taxonomy" id="930992"/>
    <lineage>
        <taxon>Eukaryota</taxon>
        <taxon>Fungi</taxon>
        <taxon>Dikarya</taxon>
        <taxon>Basidiomycota</taxon>
        <taxon>Agaricomycotina</taxon>
        <taxon>Agaricomycetes</taxon>
        <taxon>Agaricomycetidae</taxon>
        <taxon>Boletales</taxon>
        <taxon>Suillineae</taxon>
        <taxon>Suillaceae</taxon>
        <taxon>Suillus</taxon>
    </lineage>
</organism>
<dbReference type="InterPro" id="IPR027417">
    <property type="entry name" value="P-loop_NTPase"/>
</dbReference>
<evidence type="ECO:0000313" key="1">
    <source>
        <dbReference type="EMBL" id="KIK39764.1"/>
    </source>
</evidence>
<dbReference type="PANTHER" id="PTHR37816:SF1">
    <property type="entry name" value="TOXIN"/>
    <property type="match status" value="1"/>
</dbReference>
<dbReference type="Gene3D" id="3.40.50.300">
    <property type="entry name" value="P-loop containing nucleotide triphosphate hydrolases"/>
    <property type="match status" value="1"/>
</dbReference>
<protein>
    <recommendedName>
        <fullName evidence="3">Adenylate kinase</fullName>
    </recommendedName>
</protein>
<dbReference type="SUPFAM" id="SSF52540">
    <property type="entry name" value="P-loop containing nucleoside triphosphate hydrolases"/>
    <property type="match status" value="1"/>
</dbReference>
<gene>
    <name evidence="1" type="ORF">CY34DRAFT_807875</name>
</gene>